<evidence type="ECO:0000256" key="11">
    <source>
        <dbReference type="ARBA" id="ARBA00073645"/>
    </source>
</evidence>
<comment type="subunit">
    <text evidence="10">The complex is composed of two ATP-binding proteins (GltL), two transmembrane proteins (GltJ and GltK) and a solute-binding protein (GltI).</text>
</comment>
<evidence type="ECO:0000256" key="5">
    <source>
        <dbReference type="ARBA" id="ARBA00022692"/>
    </source>
</evidence>
<dbReference type="Gene3D" id="1.10.3720.10">
    <property type="entry name" value="MetI-like"/>
    <property type="match status" value="1"/>
</dbReference>
<feature type="transmembrane region" description="Helical" evidence="12">
    <location>
        <begin position="95"/>
        <end position="113"/>
    </location>
</feature>
<dbReference type="Pfam" id="PF00528">
    <property type="entry name" value="BPD_transp_1"/>
    <property type="match status" value="1"/>
</dbReference>
<dbReference type="InterPro" id="IPR035906">
    <property type="entry name" value="MetI-like_sf"/>
</dbReference>
<evidence type="ECO:0000256" key="1">
    <source>
        <dbReference type="ARBA" id="ARBA00004429"/>
    </source>
</evidence>
<feature type="transmembrane region" description="Helical" evidence="12">
    <location>
        <begin position="198"/>
        <end position="219"/>
    </location>
</feature>
<dbReference type="PROSITE" id="PS50928">
    <property type="entry name" value="ABC_TM1"/>
    <property type="match status" value="1"/>
</dbReference>
<dbReference type="GO" id="GO:0006865">
    <property type="term" value="P:amino acid transport"/>
    <property type="evidence" value="ECO:0007669"/>
    <property type="project" value="UniProtKB-KW"/>
</dbReference>
<accession>A0A212KKE9</accession>
<evidence type="ECO:0000256" key="6">
    <source>
        <dbReference type="ARBA" id="ARBA00022970"/>
    </source>
</evidence>
<dbReference type="FunFam" id="1.10.3720.10:FF:000006">
    <property type="entry name" value="Glutamate/aspartate ABC transporter, permease protein GltK"/>
    <property type="match status" value="1"/>
</dbReference>
<reference evidence="14" key="1">
    <citation type="submission" date="2016-04" db="EMBL/GenBank/DDBJ databases">
        <authorList>
            <person name="Evans L.H."/>
            <person name="Alamgir A."/>
            <person name="Owens N."/>
            <person name="Weber N.D."/>
            <person name="Virtaneva K."/>
            <person name="Barbian K."/>
            <person name="Babar A."/>
            <person name="Rosenke K."/>
        </authorList>
    </citation>
    <scope>NUCLEOTIDE SEQUENCE</scope>
    <source>
        <strain evidence="14">92-2</strain>
    </source>
</reference>
<keyword evidence="8 12" id="KW-0472">Membrane</keyword>
<dbReference type="EMBL" id="FLUP01000002">
    <property type="protein sequence ID" value="SBW12132.1"/>
    <property type="molecule type" value="Genomic_DNA"/>
</dbReference>
<evidence type="ECO:0000313" key="14">
    <source>
        <dbReference type="EMBL" id="SBW12132.1"/>
    </source>
</evidence>
<dbReference type="InterPro" id="IPR010065">
    <property type="entry name" value="AA_ABC_transptr_permease_3TM"/>
</dbReference>
<dbReference type="PANTHER" id="PTHR30614">
    <property type="entry name" value="MEMBRANE COMPONENT OF AMINO ACID ABC TRANSPORTER"/>
    <property type="match status" value="1"/>
</dbReference>
<keyword evidence="7 12" id="KW-1133">Transmembrane helix</keyword>
<evidence type="ECO:0000256" key="10">
    <source>
        <dbReference type="ARBA" id="ARBA00062718"/>
    </source>
</evidence>
<comment type="similarity">
    <text evidence="2">Belongs to the binding-protein-dependent transport system permease family. HisMQ subfamily.</text>
</comment>
<evidence type="ECO:0000259" key="13">
    <source>
        <dbReference type="PROSITE" id="PS50928"/>
    </source>
</evidence>
<dbReference type="AlphaFoldDB" id="A0A212KKE9"/>
<feature type="transmembrane region" description="Helical" evidence="12">
    <location>
        <begin position="65"/>
        <end position="83"/>
    </location>
</feature>
<dbReference type="NCBIfam" id="TIGR01726">
    <property type="entry name" value="HEQRo_perm_3TM"/>
    <property type="match status" value="1"/>
</dbReference>
<feature type="transmembrane region" description="Helical" evidence="12">
    <location>
        <begin position="20"/>
        <end position="44"/>
    </location>
</feature>
<protein>
    <recommendedName>
        <fullName evidence="11">Glutamate/aspartate import permease protein GltK</fullName>
    </recommendedName>
</protein>
<dbReference type="GO" id="GO:0022857">
    <property type="term" value="F:transmembrane transporter activity"/>
    <property type="evidence" value="ECO:0007669"/>
    <property type="project" value="InterPro"/>
</dbReference>
<comment type="subcellular location">
    <subcellularLocation>
        <location evidence="1">Cell inner membrane</location>
        <topology evidence="1">Multi-pass membrane protein</topology>
    </subcellularLocation>
    <subcellularLocation>
        <location evidence="12">Cell membrane</location>
        <topology evidence="12">Multi-pass membrane protein</topology>
    </subcellularLocation>
</comment>
<name>A0A212KKE9_9BACT</name>
<keyword evidence="4" id="KW-1003">Cell membrane</keyword>
<dbReference type="PANTHER" id="PTHR30614:SF1">
    <property type="entry name" value="GLUTAMATE_ASPARTATE IMPORT PERMEASE PROTEIN GLTK"/>
    <property type="match status" value="1"/>
</dbReference>
<comment type="function">
    <text evidence="9">Part of the ABC transporter complex GltIJKL involved in glutamate and aspartate uptake. Probably responsible for the translocation of the substrate across the membrane.</text>
</comment>
<evidence type="ECO:0000256" key="4">
    <source>
        <dbReference type="ARBA" id="ARBA00022475"/>
    </source>
</evidence>
<evidence type="ECO:0000256" key="3">
    <source>
        <dbReference type="ARBA" id="ARBA00022448"/>
    </source>
</evidence>
<evidence type="ECO:0000256" key="7">
    <source>
        <dbReference type="ARBA" id="ARBA00022989"/>
    </source>
</evidence>
<dbReference type="CDD" id="cd06261">
    <property type="entry name" value="TM_PBP2"/>
    <property type="match status" value="1"/>
</dbReference>
<evidence type="ECO:0000256" key="9">
    <source>
        <dbReference type="ARBA" id="ARBA00060298"/>
    </source>
</evidence>
<gene>
    <name evidence="14" type="primary">gltK</name>
    <name evidence="14" type="ORF">KM92DES2_20342</name>
</gene>
<evidence type="ECO:0000256" key="2">
    <source>
        <dbReference type="ARBA" id="ARBA00010072"/>
    </source>
</evidence>
<evidence type="ECO:0000256" key="12">
    <source>
        <dbReference type="RuleBase" id="RU363032"/>
    </source>
</evidence>
<dbReference type="RefSeq" id="WP_192111883.1">
    <property type="nucleotide sequence ID" value="NZ_CABUEN010000002.1"/>
</dbReference>
<dbReference type="InterPro" id="IPR043429">
    <property type="entry name" value="ArtM/GltK/GlnP/TcyL/YhdX-like"/>
</dbReference>
<dbReference type="InterPro" id="IPR000515">
    <property type="entry name" value="MetI-like"/>
</dbReference>
<keyword evidence="5 12" id="KW-0812">Transmembrane</keyword>
<keyword evidence="6" id="KW-0029">Amino-acid transport</keyword>
<dbReference type="SUPFAM" id="SSF161098">
    <property type="entry name" value="MetI-like"/>
    <property type="match status" value="1"/>
</dbReference>
<keyword evidence="3 12" id="KW-0813">Transport</keyword>
<sequence>MFSIDWSIIQQSLPLLAQGALVTLKITITAIAFGMVIGTLLAVARISVYAPMRWLSAAYVNCFRSIPLVMVLLWFYLIVPQFLSSFFNLSPQTDIRLVSAIVAFTAFEAAYYAEIIRAGMRSVSSGQYAASLALGMTKSQTITYVILPQAFRVMTPLLLTQGMILFQDTALVYIIGLADFFRTASNIGKTTGYEIDMVLIAGSGYFVVCLCVSATVTMVKKRLNQ</sequence>
<proteinExistence type="inferred from homology"/>
<feature type="domain" description="ABC transmembrane type-1" evidence="13">
    <location>
        <begin position="20"/>
        <end position="216"/>
    </location>
</feature>
<feature type="transmembrane region" description="Helical" evidence="12">
    <location>
        <begin position="157"/>
        <end position="178"/>
    </location>
</feature>
<organism evidence="14">
    <name type="scientific">uncultured Desulfovibrio sp</name>
    <dbReference type="NCBI Taxonomy" id="167968"/>
    <lineage>
        <taxon>Bacteria</taxon>
        <taxon>Pseudomonadati</taxon>
        <taxon>Thermodesulfobacteriota</taxon>
        <taxon>Desulfovibrionia</taxon>
        <taxon>Desulfovibrionales</taxon>
        <taxon>Desulfovibrionaceae</taxon>
        <taxon>Desulfovibrio</taxon>
        <taxon>environmental samples</taxon>
    </lineage>
</organism>
<evidence type="ECO:0000256" key="8">
    <source>
        <dbReference type="ARBA" id="ARBA00023136"/>
    </source>
</evidence>
<dbReference type="GO" id="GO:0043190">
    <property type="term" value="C:ATP-binding cassette (ABC) transporter complex"/>
    <property type="evidence" value="ECO:0007669"/>
    <property type="project" value="InterPro"/>
</dbReference>